<accession>A0ABZ2YRH4</accession>
<name>A0ABZ2YRH4_9BACT</name>
<gene>
    <name evidence="2" type="ORF">WJU16_00080</name>
</gene>
<proteinExistence type="predicted"/>
<evidence type="ECO:0000313" key="3">
    <source>
        <dbReference type="Proteomes" id="UP001485459"/>
    </source>
</evidence>
<reference evidence="3" key="1">
    <citation type="submission" date="2024-03" db="EMBL/GenBank/DDBJ databases">
        <title>Chitinophaga horti sp. nov., isolated from garden soil.</title>
        <authorList>
            <person name="Lee D.S."/>
            <person name="Han D.M."/>
            <person name="Baek J.H."/>
            <person name="Choi D.G."/>
            <person name="Jeon J.H."/>
            <person name="Jeon C.O."/>
        </authorList>
    </citation>
    <scope>NUCLEOTIDE SEQUENCE [LARGE SCALE GENOMIC DNA]</scope>
    <source>
        <strain evidence="3">GPA1</strain>
    </source>
</reference>
<evidence type="ECO:0000313" key="2">
    <source>
        <dbReference type="EMBL" id="WZN41434.1"/>
    </source>
</evidence>
<evidence type="ECO:0000256" key="1">
    <source>
        <dbReference type="SAM" id="SignalP"/>
    </source>
</evidence>
<dbReference type="EMBL" id="CP149822">
    <property type="protein sequence ID" value="WZN41434.1"/>
    <property type="molecule type" value="Genomic_DNA"/>
</dbReference>
<organism evidence="2 3">
    <name type="scientific">Chitinophaga pollutisoli</name>
    <dbReference type="NCBI Taxonomy" id="3133966"/>
    <lineage>
        <taxon>Bacteria</taxon>
        <taxon>Pseudomonadati</taxon>
        <taxon>Bacteroidota</taxon>
        <taxon>Chitinophagia</taxon>
        <taxon>Chitinophagales</taxon>
        <taxon>Chitinophagaceae</taxon>
        <taxon>Chitinophaga</taxon>
    </lineage>
</organism>
<keyword evidence="1" id="KW-0732">Signal</keyword>
<protein>
    <recommendedName>
        <fullName evidence="4">DUF3347 domain-containing protein</fullName>
    </recommendedName>
</protein>
<dbReference type="Proteomes" id="UP001485459">
    <property type="component" value="Chromosome"/>
</dbReference>
<dbReference type="RefSeq" id="WP_341836283.1">
    <property type="nucleotide sequence ID" value="NZ_CP149822.1"/>
</dbReference>
<evidence type="ECO:0008006" key="4">
    <source>
        <dbReference type="Google" id="ProtNLM"/>
    </source>
</evidence>
<feature type="signal peptide" evidence="1">
    <location>
        <begin position="1"/>
        <end position="25"/>
    </location>
</feature>
<keyword evidence="3" id="KW-1185">Reference proteome</keyword>
<sequence>MGRKIWIWGLTAVFSAAACTQPAKAPAGEGENPVVSFEKVEIPAVLQDSLRRVMESYSVLTGALAAGDTLLTDAAAAIMKRRLDSLPLYTSGLDSVHAGALELNTGSIAAELAAMPLEHGGLEGRRHSYEMASEQLFDLLRQTGAVSGGMYRYHCPEAFGGHGAYWLGGDTITVNPYGVKAVCAVPKDTIR</sequence>
<feature type="chain" id="PRO_5045781767" description="DUF3347 domain-containing protein" evidence="1">
    <location>
        <begin position="26"/>
        <end position="191"/>
    </location>
</feature>
<dbReference type="PROSITE" id="PS51257">
    <property type="entry name" value="PROKAR_LIPOPROTEIN"/>
    <property type="match status" value="1"/>
</dbReference>